<protein>
    <submittedName>
        <fullName evidence="2">Uncharacterized protein</fullName>
    </submittedName>
</protein>
<evidence type="ECO:0000313" key="3">
    <source>
        <dbReference type="Proteomes" id="UP001150238"/>
    </source>
</evidence>
<dbReference type="AlphaFoldDB" id="A0A9W9A9N6"/>
<name>A0A9W9A9N6_9AGAR</name>
<proteinExistence type="predicted"/>
<evidence type="ECO:0000313" key="2">
    <source>
        <dbReference type="EMBL" id="KAJ4477751.1"/>
    </source>
</evidence>
<dbReference type="Proteomes" id="UP001150238">
    <property type="component" value="Unassembled WGS sequence"/>
</dbReference>
<feature type="region of interest" description="Disordered" evidence="1">
    <location>
        <begin position="40"/>
        <end position="66"/>
    </location>
</feature>
<sequence length="159" mass="18000">MRWKNTSRAAAASTPGIRERIDRRLWVDIARYGPTIPASTNVARRSARKRTPGLSDFEIPPPPMSWREKTNERVERLFLLPAPPQPLILAPSADPLVASQLDPIATNQLPTPDYPPPLSPSPLPAPIRLSIFQQVSLQRKRRMEWAIVWKQLDYLARPG</sequence>
<evidence type="ECO:0000256" key="1">
    <source>
        <dbReference type="SAM" id="MobiDB-lite"/>
    </source>
</evidence>
<organism evidence="2 3">
    <name type="scientific">Lentinula lateritia</name>
    <dbReference type="NCBI Taxonomy" id="40482"/>
    <lineage>
        <taxon>Eukaryota</taxon>
        <taxon>Fungi</taxon>
        <taxon>Dikarya</taxon>
        <taxon>Basidiomycota</taxon>
        <taxon>Agaricomycotina</taxon>
        <taxon>Agaricomycetes</taxon>
        <taxon>Agaricomycetidae</taxon>
        <taxon>Agaricales</taxon>
        <taxon>Marasmiineae</taxon>
        <taxon>Omphalotaceae</taxon>
        <taxon>Lentinula</taxon>
    </lineage>
</organism>
<gene>
    <name evidence="2" type="ORF">C8J55DRAFT_87740</name>
</gene>
<comment type="caution">
    <text evidence="2">The sequence shown here is derived from an EMBL/GenBank/DDBJ whole genome shotgun (WGS) entry which is preliminary data.</text>
</comment>
<dbReference type="EMBL" id="JANVFS010000018">
    <property type="protein sequence ID" value="KAJ4477751.1"/>
    <property type="molecule type" value="Genomic_DNA"/>
</dbReference>
<accession>A0A9W9A9N6</accession>
<reference evidence="2" key="1">
    <citation type="submission" date="2022-08" db="EMBL/GenBank/DDBJ databases">
        <authorList>
            <consortium name="DOE Joint Genome Institute"/>
            <person name="Min B."/>
            <person name="Riley R."/>
            <person name="Sierra-Patev S."/>
            <person name="Naranjo-Ortiz M."/>
            <person name="Looney B."/>
            <person name="Konkel Z."/>
            <person name="Slot J.C."/>
            <person name="Sakamoto Y."/>
            <person name="Steenwyk J.L."/>
            <person name="Rokas A."/>
            <person name="Carro J."/>
            <person name="Camarero S."/>
            <person name="Ferreira P."/>
            <person name="Molpeceres G."/>
            <person name="Ruiz-Duenas F.J."/>
            <person name="Serrano A."/>
            <person name="Henrissat B."/>
            <person name="Drula E."/>
            <person name="Hughes K.W."/>
            <person name="Mata J.L."/>
            <person name="Ishikawa N.K."/>
            <person name="Vargas-Isla R."/>
            <person name="Ushijima S."/>
            <person name="Smith C.A."/>
            <person name="Ahrendt S."/>
            <person name="Andreopoulos W."/>
            <person name="He G."/>
            <person name="Labutti K."/>
            <person name="Lipzen A."/>
            <person name="Ng V."/>
            <person name="Sandor L."/>
            <person name="Barry K."/>
            <person name="Martinez A.T."/>
            <person name="Xiao Y."/>
            <person name="Gibbons J.G."/>
            <person name="Terashima K."/>
            <person name="Hibbett D.S."/>
            <person name="Grigoriev I.V."/>
        </authorList>
    </citation>
    <scope>NUCLEOTIDE SEQUENCE</scope>
    <source>
        <strain evidence="2">Sp2 HRB7682 ss15</strain>
    </source>
</reference>
<reference evidence="2" key="2">
    <citation type="journal article" date="2023" name="Proc. Natl. Acad. Sci. U.S.A.">
        <title>A global phylogenomic analysis of the shiitake genus Lentinula.</title>
        <authorList>
            <person name="Sierra-Patev S."/>
            <person name="Min B."/>
            <person name="Naranjo-Ortiz M."/>
            <person name="Looney B."/>
            <person name="Konkel Z."/>
            <person name="Slot J.C."/>
            <person name="Sakamoto Y."/>
            <person name="Steenwyk J.L."/>
            <person name="Rokas A."/>
            <person name="Carro J."/>
            <person name="Camarero S."/>
            <person name="Ferreira P."/>
            <person name="Molpeceres G."/>
            <person name="Ruiz-Duenas F.J."/>
            <person name="Serrano A."/>
            <person name="Henrissat B."/>
            <person name="Drula E."/>
            <person name="Hughes K.W."/>
            <person name="Mata J.L."/>
            <person name="Ishikawa N.K."/>
            <person name="Vargas-Isla R."/>
            <person name="Ushijima S."/>
            <person name="Smith C.A."/>
            <person name="Donoghue J."/>
            <person name="Ahrendt S."/>
            <person name="Andreopoulos W."/>
            <person name="He G."/>
            <person name="LaButti K."/>
            <person name="Lipzen A."/>
            <person name="Ng V."/>
            <person name="Riley R."/>
            <person name="Sandor L."/>
            <person name="Barry K."/>
            <person name="Martinez A.T."/>
            <person name="Xiao Y."/>
            <person name="Gibbons J.G."/>
            <person name="Terashima K."/>
            <person name="Grigoriev I.V."/>
            <person name="Hibbett D."/>
        </authorList>
    </citation>
    <scope>NUCLEOTIDE SEQUENCE</scope>
    <source>
        <strain evidence="2">Sp2 HRB7682 ss15</strain>
    </source>
</reference>